<keyword evidence="2" id="KW-1185">Reference proteome</keyword>
<reference evidence="1" key="1">
    <citation type="journal article" date="2021" name="New Phytol.">
        <title>Evolutionary innovations through gain and loss of genes in the ectomycorrhizal Boletales.</title>
        <authorList>
            <person name="Wu G."/>
            <person name="Miyauchi S."/>
            <person name="Morin E."/>
            <person name="Kuo A."/>
            <person name="Drula E."/>
            <person name="Varga T."/>
            <person name="Kohler A."/>
            <person name="Feng B."/>
            <person name="Cao Y."/>
            <person name="Lipzen A."/>
            <person name="Daum C."/>
            <person name="Hundley H."/>
            <person name="Pangilinan J."/>
            <person name="Johnson J."/>
            <person name="Barry K."/>
            <person name="LaButti K."/>
            <person name="Ng V."/>
            <person name="Ahrendt S."/>
            <person name="Min B."/>
            <person name="Choi I.G."/>
            <person name="Park H."/>
            <person name="Plett J.M."/>
            <person name="Magnuson J."/>
            <person name="Spatafora J.W."/>
            <person name="Nagy L.G."/>
            <person name="Henrissat B."/>
            <person name="Grigoriev I.V."/>
            <person name="Yang Z.L."/>
            <person name="Xu J."/>
            <person name="Martin F.M."/>
        </authorList>
    </citation>
    <scope>NUCLEOTIDE SEQUENCE</scope>
    <source>
        <strain evidence="1">KUC20120723A-06</strain>
    </source>
</reference>
<gene>
    <name evidence="1" type="ORF">BV22DRAFT_1129691</name>
</gene>
<comment type="caution">
    <text evidence="1">The sequence shown here is derived from an EMBL/GenBank/DDBJ whole genome shotgun (WGS) entry which is preliminary data.</text>
</comment>
<evidence type="ECO:0000313" key="2">
    <source>
        <dbReference type="Proteomes" id="UP000790709"/>
    </source>
</evidence>
<name>A0ACB8BGL7_9AGAM</name>
<sequence length="438" mass="48684">MDFSRDRRLDAILETFQNDFSLSQLIVTVLSEPRYGSHPTVRDLLANTDGIVHAFSLHKSSHSKLLDWASDAVKEECAGEIRELVKVESGWHFSALHAKSEQIENFRIEEMALKIEADAPRLWALLDVLLSARMTKKAQVKSGGDVVMSGGVPEEWESEDSEYWAQVDDLEGIIDGITGNQVSRAAKLDFRRQALITLRKVVIVSILKKSTNQKANSLSGMLGLFLHSTHAPEKVIETMAQIGLSISVDAIHDAIHSLSAQSGRALQCLGQSLLAAYAYDNFDINLKSTVPTAQKSVDTLKHLTSGLLFPLQHGVTLDDLKCSYELWKKSRINPYAESCTAKTWKDLLAIHQESHHPSNLSRRDRFNSWKFLQDLCHHGPAYFAQFKSQIRDPDVIDQIPVVKTPVVAASAMDVNNSTVAGNIQAIEKLMAQGYDLLS</sequence>
<protein>
    <submittedName>
        <fullName evidence="1">Uncharacterized protein</fullName>
    </submittedName>
</protein>
<dbReference type="EMBL" id="MU266420">
    <property type="protein sequence ID" value="KAH7924642.1"/>
    <property type="molecule type" value="Genomic_DNA"/>
</dbReference>
<evidence type="ECO:0000313" key="1">
    <source>
        <dbReference type="EMBL" id="KAH7924642.1"/>
    </source>
</evidence>
<organism evidence="1 2">
    <name type="scientific">Leucogyrophana mollusca</name>
    <dbReference type="NCBI Taxonomy" id="85980"/>
    <lineage>
        <taxon>Eukaryota</taxon>
        <taxon>Fungi</taxon>
        <taxon>Dikarya</taxon>
        <taxon>Basidiomycota</taxon>
        <taxon>Agaricomycotina</taxon>
        <taxon>Agaricomycetes</taxon>
        <taxon>Agaricomycetidae</taxon>
        <taxon>Boletales</taxon>
        <taxon>Boletales incertae sedis</taxon>
        <taxon>Leucogyrophana</taxon>
    </lineage>
</organism>
<dbReference type="Proteomes" id="UP000790709">
    <property type="component" value="Unassembled WGS sequence"/>
</dbReference>
<accession>A0ACB8BGL7</accession>
<proteinExistence type="predicted"/>